<dbReference type="InterPro" id="IPR013196">
    <property type="entry name" value="HTH_11"/>
</dbReference>
<gene>
    <name evidence="4" type="ORF">HMPREF9087_0789</name>
</gene>
<dbReference type="PROSITE" id="PS51000">
    <property type="entry name" value="HTH_DEOR_2"/>
    <property type="match status" value="1"/>
</dbReference>
<keyword evidence="2" id="KW-0804">Transcription</keyword>
<dbReference type="PANTHER" id="PTHR34580:SF9">
    <property type="entry name" value="SLL5097 PROTEIN"/>
    <property type="match status" value="1"/>
</dbReference>
<protein>
    <submittedName>
        <fullName evidence="4">HTH domain protein</fullName>
    </submittedName>
</protein>
<dbReference type="GO" id="GO:0003700">
    <property type="term" value="F:DNA-binding transcription factor activity"/>
    <property type="evidence" value="ECO:0007669"/>
    <property type="project" value="InterPro"/>
</dbReference>
<organism evidence="4 5">
    <name type="scientific">Enterococcus casseliflavus ATCC 12755</name>
    <dbReference type="NCBI Taxonomy" id="888066"/>
    <lineage>
        <taxon>Bacteria</taxon>
        <taxon>Bacillati</taxon>
        <taxon>Bacillota</taxon>
        <taxon>Bacilli</taxon>
        <taxon>Lactobacillales</taxon>
        <taxon>Enterococcaceae</taxon>
        <taxon>Enterococcus</taxon>
    </lineage>
</organism>
<dbReference type="AlphaFoldDB" id="F0EH97"/>
<evidence type="ECO:0000259" key="3">
    <source>
        <dbReference type="PROSITE" id="PS51000"/>
    </source>
</evidence>
<dbReference type="PANTHER" id="PTHR34580">
    <property type="match status" value="1"/>
</dbReference>
<dbReference type="InterPro" id="IPR001034">
    <property type="entry name" value="DeoR_HTH"/>
</dbReference>
<dbReference type="InterPro" id="IPR036390">
    <property type="entry name" value="WH_DNA-bd_sf"/>
</dbReference>
<dbReference type="Pfam" id="PF08279">
    <property type="entry name" value="HTH_11"/>
    <property type="match status" value="1"/>
</dbReference>
<keyword evidence="1" id="KW-0805">Transcription regulation</keyword>
<dbReference type="RefSeq" id="WP_005233134.1">
    <property type="nucleotide sequence ID" value="NZ_GL872323.1"/>
</dbReference>
<dbReference type="InterPro" id="IPR036388">
    <property type="entry name" value="WH-like_DNA-bd_sf"/>
</dbReference>
<comment type="caution">
    <text evidence="4">The sequence shown here is derived from an EMBL/GenBank/DDBJ whole genome shotgun (WGS) entry which is preliminary data.</text>
</comment>
<dbReference type="HOGENOM" id="CLU_041141_5_2_9"/>
<evidence type="ECO:0000313" key="5">
    <source>
        <dbReference type="Proteomes" id="UP000004835"/>
    </source>
</evidence>
<proteinExistence type="predicted"/>
<dbReference type="EMBL" id="AEWT01000007">
    <property type="protein sequence ID" value="EGC70411.1"/>
    <property type="molecule type" value="Genomic_DNA"/>
</dbReference>
<sequence>MKKSERLNKELIFLKNKNFFNLKNLMEEFNISKSTALRDIESLEEMGLALYSDYGRSGGYQLMDQSLLTPIYFDQNEIFAIFFALKALELLSSTPFDKSYTHIQSKLMVTLTSKQQKEIETLLTVVKYYNTAPLKTQTNLAKILDSILNEKAIKVTYAQFEEIETILQSNELFYRNGIWFFSAYDFTTHHWGTYRSDCVVASEILEEFDQSFSIEELNQTQKKYEQNFHDIPFRCRLTAFGKEIFHKHNYPNMSLEIKDGIFYIVGGYNQKELPYMTHYLLRFGNSITVEYPEELKDSYLKELQLILKKYLKEE</sequence>
<name>F0EH97_ENTCA</name>
<feature type="domain" description="HTH deoR-type" evidence="3">
    <location>
        <begin position="3"/>
        <end position="58"/>
    </location>
</feature>
<dbReference type="Gene3D" id="1.10.10.10">
    <property type="entry name" value="Winged helix-like DNA-binding domain superfamily/Winged helix DNA-binding domain"/>
    <property type="match status" value="1"/>
</dbReference>
<dbReference type="SUPFAM" id="SSF46785">
    <property type="entry name" value="Winged helix' DNA-binding domain"/>
    <property type="match status" value="1"/>
</dbReference>
<dbReference type="InterPro" id="IPR051534">
    <property type="entry name" value="CBASS_pafABC_assoc_protein"/>
</dbReference>
<evidence type="ECO:0000313" key="4">
    <source>
        <dbReference type="EMBL" id="EGC70411.1"/>
    </source>
</evidence>
<accession>F0EH97</accession>
<evidence type="ECO:0000256" key="2">
    <source>
        <dbReference type="ARBA" id="ARBA00023163"/>
    </source>
</evidence>
<reference evidence="4 5" key="1">
    <citation type="submission" date="2011-01" db="EMBL/GenBank/DDBJ databases">
        <authorList>
            <person name="Muzny D."/>
            <person name="Qin X."/>
            <person name="Deng J."/>
            <person name="Jiang H."/>
            <person name="Liu Y."/>
            <person name="Qu J."/>
            <person name="Song X.-Z."/>
            <person name="Zhang L."/>
            <person name="Thornton R."/>
            <person name="Coyle M."/>
            <person name="Francisco L."/>
            <person name="Jackson L."/>
            <person name="Javaid M."/>
            <person name="Korchina V."/>
            <person name="Kovar C."/>
            <person name="Mata R."/>
            <person name="Mathew T."/>
            <person name="Ngo R."/>
            <person name="Nguyen L."/>
            <person name="Nguyen N."/>
            <person name="Okwuonu G."/>
            <person name="Ongeri F."/>
            <person name="Pham C."/>
            <person name="Simmons D."/>
            <person name="Wilczek-Boney K."/>
            <person name="Hale W."/>
            <person name="Jakkamsetti A."/>
            <person name="Pham P."/>
            <person name="Ruth R."/>
            <person name="San Lucas F."/>
            <person name="Warren J."/>
            <person name="Zhang J."/>
            <person name="Zhao Z."/>
            <person name="Zhou C."/>
            <person name="Zhu D."/>
            <person name="Lee S."/>
            <person name="Bess C."/>
            <person name="Blankenburg K."/>
            <person name="Forbes L."/>
            <person name="Fu Q."/>
            <person name="Gubbala S."/>
            <person name="Hirani K."/>
            <person name="Jayaseelan J.C."/>
            <person name="Lara F."/>
            <person name="Munidasa M."/>
            <person name="Palculict T."/>
            <person name="Patil S."/>
            <person name="Pu L.-L."/>
            <person name="Saada N."/>
            <person name="Tang L."/>
            <person name="Weissenberger G."/>
            <person name="Zhu Y."/>
            <person name="Hemphill L."/>
            <person name="Shang Y."/>
            <person name="Youmans B."/>
            <person name="Ayvaz T."/>
            <person name="Ross M."/>
            <person name="Santibanez J."/>
            <person name="Aqrawi P."/>
            <person name="Gross S."/>
            <person name="Joshi V."/>
            <person name="Fowler G."/>
            <person name="Nazareth L."/>
            <person name="Reid J."/>
            <person name="Worley K."/>
            <person name="Petrosino J."/>
            <person name="Highlander S."/>
            <person name="Gibbs R."/>
        </authorList>
    </citation>
    <scope>NUCLEOTIDE SEQUENCE [LARGE SCALE GENOMIC DNA]</scope>
    <source>
        <strain evidence="4 5">ATCC 12755</strain>
    </source>
</reference>
<evidence type="ECO:0000256" key="1">
    <source>
        <dbReference type="ARBA" id="ARBA00023015"/>
    </source>
</evidence>
<dbReference type="Proteomes" id="UP000004835">
    <property type="component" value="Unassembled WGS sequence"/>
</dbReference>